<feature type="domain" description="Farnesoic acid O-methyl transferase" evidence="1">
    <location>
        <begin position="22"/>
        <end position="110"/>
    </location>
</feature>
<evidence type="ECO:0000313" key="2">
    <source>
        <dbReference type="EMBL" id="KAK2191823.1"/>
    </source>
</evidence>
<dbReference type="PANTHER" id="PTHR36695:SF12">
    <property type="entry name" value="AGAP008648-PA"/>
    <property type="match status" value="1"/>
</dbReference>
<dbReference type="PANTHER" id="PTHR36695">
    <property type="entry name" value="AGAP008648-PA"/>
    <property type="match status" value="1"/>
</dbReference>
<name>A0AAD9PBS2_RIDPI</name>
<gene>
    <name evidence="2" type="ORF">NP493_44g02021</name>
</gene>
<sequence>MFYFTSDHVFEQGDVDDYSQLVYIGGSDNSKTGVRNIFSPGPLLQVDTPSILDCDVPVSFWLSWHGLHLELGLGDVYGQQRVLAWKPPGLDFVNGIGFATSAEDGAVWTVLRNVGDELYMRTPATYSHEQLWLTVRDHYFQTFRVSACSDVHVVLAQTSGVIDENAYEVILGYKGARTVIREQMGIFKFVASADTPDILSCHLLRPFWISWIDGFISVGQGEGNGD</sequence>
<reference evidence="2" key="1">
    <citation type="journal article" date="2023" name="Mol. Biol. Evol.">
        <title>Third-Generation Sequencing Reveals the Adaptive Role of the Epigenome in Three Deep-Sea Polychaetes.</title>
        <authorList>
            <person name="Perez M."/>
            <person name="Aroh O."/>
            <person name="Sun Y."/>
            <person name="Lan Y."/>
            <person name="Juniper S.K."/>
            <person name="Young C.R."/>
            <person name="Angers B."/>
            <person name="Qian P.Y."/>
        </authorList>
    </citation>
    <scope>NUCLEOTIDE SEQUENCE</scope>
    <source>
        <strain evidence="2">R07B-5</strain>
    </source>
</reference>
<comment type="caution">
    <text evidence="2">The sequence shown here is derived from an EMBL/GenBank/DDBJ whole genome shotgun (WGS) entry which is preliminary data.</text>
</comment>
<keyword evidence="3" id="KW-1185">Reference proteome</keyword>
<accession>A0AAD9PBS2</accession>
<dbReference type="Pfam" id="PF12248">
    <property type="entry name" value="Methyltransf_FA"/>
    <property type="match status" value="2"/>
</dbReference>
<dbReference type="Proteomes" id="UP001209878">
    <property type="component" value="Unassembled WGS sequence"/>
</dbReference>
<organism evidence="2 3">
    <name type="scientific">Ridgeia piscesae</name>
    <name type="common">Tubeworm</name>
    <dbReference type="NCBI Taxonomy" id="27915"/>
    <lineage>
        <taxon>Eukaryota</taxon>
        <taxon>Metazoa</taxon>
        <taxon>Spiralia</taxon>
        <taxon>Lophotrochozoa</taxon>
        <taxon>Annelida</taxon>
        <taxon>Polychaeta</taxon>
        <taxon>Sedentaria</taxon>
        <taxon>Canalipalpata</taxon>
        <taxon>Sabellida</taxon>
        <taxon>Siboglinidae</taxon>
        <taxon>Ridgeia</taxon>
    </lineage>
</organism>
<evidence type="ECO:0000259" key="1">
    <source>
        <dbReference type="Pfam" id="PF12248"/>
    </source>
</evidence>
<dbReference type="InterPro" id="IPR022041">
    <property type="entry name" value="Methyltransf_FA"/>
</dbReference>
<proteinExistence type="predicted"/>
<dbReference type="AlphaFoldDB" id="A0AAD9PBS2"/>
<evidence type="ECO:0000313" key="3">
    <source>
        <dbReference type="Proteomes" id="UP001209878"/>
    </source>
</evidence>
<dbReference type="EMBL" id="JAODUO010000044">
    <property type="protein sequence ID" value="KAK2191823.1"/>
    <property type="molecule type" value="Genomic_DNA"/>
</dbReference>
<protein>
    <recommendedName>
        <fullName evidence="1">Farnesoic acid O-methyl transferase domain-containing protein</fullName>
    </recommendedName>
</protein>
<feature type="domain" description="Farnesoic acid O-methyl transferase" evidence="1">
    <location>
        <begin position="125"/>
        <end position="222"/>
    </location>
</feature>